<dbReference type="InterPro" id="IPR006311">
    <property type="entry name" value="TAT_signal"/>
</dbReference>
<sequence>MINRRKMLQGMAAAAVAAPLLPSLAQAASVKGKPKRVIFFLQNNGFHTDTCIPLGMKSSASLSGAKLPESIKPLEPYLDKINIINGLHGLHTSPTHSAYYGALGGYPGGELRLPSAETIDYTLSKLLPQTMLPHLRIGMGDLSSMESQPSVAALSASGAGKPLYMHCNPNHLYQTLFGSIADGDVKKRYEVKSRILKEVELVAAKGKSGLLESDLALYGSYVNGFSDINDLRSKLSDYSGPLKKYQPEYSEKYLSPQYETDWHDALLDIGIAALKSGLTNTLTIASGRGDVWGSWEGLGIETTGHFLGHMEQEGNPIWHKIRQYNCRMLVKLMESLESVPEGKGTMMDNTLIVYTSNNADKQHTNGSTWPFILLGNCSGRFKTGRFVQFDGSRPINALYSTILDAVGAPCDRYNMDKTNAIKYDSDFGPLRELLV</sequence>
<accession>A0A381YH03</accession>
<reference evidence="1" key="1">
    <citation type="submission" date="2018-05" db="EMBL/GenBank/DDBJ databases">
        <authorList>
            <person name="Lanie J.A."/>
            <person name="Ng W.-L."/>
            <person name="Kazmierczak K.M."/>
            <person name="Andrzejewski T.M."/>
            <person name="Davidsen T.M."/>
            <person name="Wayne K.J."/>
            <person name="Tettelin H."/>
            <person name="Glass J.I."/>
            <person name="Rusch D."/>
            <person name="Podicherti R."/>
            <person name="Tsui H.-C.T."/>
            <person name="Winkler M.E."/>
        </authorList>
    </citation>
    <scope>NUCLEOTIDE SEQUENCE</scope>
</reference>
<organism evidence="1">
    <name type="scientific">marine metagenome</name>
    <dbReference type="NCBI Taxonomy" id="408172"/>
    <lineage>
        <taxon>unclassified sequences</taxon>
        <taxon>metagenomes</taxon>
        <taxon>ecological metagenomes</taxon>
    </lineage>
</organism>
<dbReference type="Pfam" id="PF07586">
    <property type="entry name" value="HXXSHH"/>
    <property type="match status" value="1"/>
</dbReference>
<name>A0A381YH03_9ZZZZ</name>
<dbReference type="InterPro" id="IPR011447">
    <property type="entry name" value="DUF1552"/>
</dbReference>
<dbReference type="EMBL" id="UINC01018196">
    <property type="protein sequence ID" value="SVA76210.1"/>
    <property type="molecule type" value="Genomic_DNA"/>
</dbReference>
<dbReference type="PROSITE" id="PS51318">
    <property type="entry name" value="TAT"/>
    <property type="match status" value="1"/>
</dbReference>
<gene>
    <name evidence="1" type="ORF">METZ01_LOCUS129064</name>
</gene>
<evidence type="ECO:0008006" key="2">
    <source>
        <dbReference type="Google" id="ProtNLM"/>
    </source>
</evidence>
<protein>
    <recommendedName>
        <fullName evidence="2">DUF1552 domain-containing protein</fullName>
    </recommendedName>
</protein>
<evidence type="ECO:0000313" key="1">
    <source>
        <dbReference type="EMBL" id="SVA76210.1"/>
    </source>
</evidence>
<dbReference type="AlphaFoldDB" id="A0A381YH03"/>
<proteinExistence type="predicted"/>